<dbReference type="CDD" id="cd17933">
    <property type="entry name" value="DEXSc_RecD-like"/>
    <property type="match status" value="1"/>
</dbReference>
<evidence type="ECO:0000313" key="9">
    <source>
        <dbReference type="Proteomes" id="UP000011124"/>
    </source>
</evidence>
<comment type="function">
    <text evidence="3">DNA-dependent ATPase and ATP-dependent 5'-3' DNA helicase. Has no activity on blunt DNA or DNA with 3'-overhangs, requires at least 10 bases of 5'-ssDNA for helicase activity.</text>
</comment>
<dbReference type="CDD" id="cd18809">
    <property type="entry name" value="SF1_C_RecD"/>
    <property type="match status" value="1"/>
</dbReference>
<keyword evidence="3" id="KW-0413">Isomerase</keyword>
<dbReference type="Gene3D" id="1.10.150.20">
    <property type="entry name" value="5' to 3' exonuclease, C-terminal subdomain"/>
    <property type="match status" value="1"/>
</dbReference>
<dbReference type="HOGENOM" id="CLU_007524_0_2_9"/>
<comment type="catalytic activity">
    <reaction evidence="3">
        <text>ATP + H2O = ADP + phosphate + H(+)</text>
        <dbReference type="Rhea" id="RHEA:13065"/>
        <dbReference type="ChEBI" id="CHEBI:15377"/>
        <dbReference type="ChEBI" id="CHEBI:15378"/>
        <dbReference type="ChEBI" id="CHEBI:30616"/>
        <dbReference type="ChEBI" id="CHEBI:43474"/>
        <dbReference type="ChEBI" id="CHEBI:456216"/>
        <dbReference type="EC" id="5.6.2.3"/>
    </reaction>
</comment>
<name>C9LXY6_SELS3</name>
<dbReference type="InterPro" id="IPR003583">
    <property type="entry name" value="Hlx-hairpin-Hlx_DNA-bd_motif"/>
</dbReference>
<dbReference type="EMBL" id="ACKP02000050">
    <property type="protein sequence ID" value="EEX76180.1"/>
    <property type="molecule type" value="Genomic_DNA"/>
</dbReference>
<keyword evidence="9" id="KW-1185">Reference proteome</keyword>
<dbReference type="SUPFAM" id="SSF52540">
    <property type="entry name" value="P-loop containing nucleoside triphosphate hydrolases"/>
    <property type="match status" value="2"/>
</dbReference>
<feature type="domain" description="Helix-hairpin-helix DNA-binding motif class 1" evidence="4">
    <location>
        <begin position="118"/>
        <end position="137"/>
    </location>
</feature>
<dbReference type="Gene3D" id="2.30.30.940">
    <property type="match status" value="1"/>
</dbReference>
<dbReference type="PANTHER" id="PTHR43788:SF6">
    <property type="entry name" value="DNA HELICASE B"/>
    <property type="match status" value="1"/>
</dbReference>
<dbReference type="eggNOG" id="COG0272">
    <property type="taxonomic scope" value="Bacteria"/>
</dbReference>
<dbReference type="Pfam" id="PF14520">
    <property type="entry name" value="HHH_5"/>
    <property type="match status" value="1"/>
</dbReference>
<dbReference type="RefSeq" id="WP_006193704.1">
    <property type="nucleotide sequence ID" value="NC_015437.1"/>
</dbReference>
<dbReference type="SMART" id="SM00278">
    <property type="entry name" value="HhH1"/>
    <property type="match status" value="2"/>
</dbReference>
<dbReference type="EC" id="5.6.2.3" evidence="3"/>
<dbReference type="GO" id="GO:0006310">
    <property type="term" value="P:DNA recombination"/>
    <property type="evidence" value="ECO:0007669"/>
    <property type="project" value="InterPro"/>
</dbReference>
<dbReference type="Proteomes" id="UP000003505">
    <property type="component" value="Unassembled WGS sequence"/>
</dbReference>
<evidence type="ECO:0000313" key="8">
    <source>
        <dbReference type="Proteomes" id="UP000003505"/>
    </source>
</evidence>
<keyword evidence="3" id="KW-0238">DNA-binding</keyword>
<sequence>METLEGTAQSVVFAAPEGGFTVFRLRPSGRRGLVTVTANAPAPLVGQEIALSGEWVQHPRFGEQFKAATLRVSAPTSLAGIERFLASGAIAGVGEAMAHRLVQKFGKETLEIIEKKPSRLTEVAGVGKKTAAKIHASYMEKEELREIMLWLEMHGVSGAYAARIFETYSSFAIEVMEKHPYRLARDIAGIGFLTADAIAKSAGIAEDSKERIEAGLGHALLTVSQQGHCCIPAPALTERAAKLLGTPTEEVREVLKEALAAERLAFEEVGAETLIYPPWLYRAEKRTAQMLFFLQQKAAVLPAERAAAIVADWERAAGITLAAEQQQAVAAVLDHAVFVLTGGPGTGKTTVVRGMIAVLESQGLSVLLGAPTGRAAKRLAEATGRKAETVHRLLGAQGGIEADGSPVFEKDADDPLDADAIILDEVSMMDIVLMEHFLEAVPEGARVILVGDVDQLPAVGPGAVLKDILRSGAVPSVRLKEVFRQSGEGTIVLNAHAINRGRMPQFAVGGDFEFLEMPDEETAARRIVALCREELPREGFSALDAVQVLSPMHRTPCGVDNLNRLLQAALNPPAPEKAEFRNSTLTLRVGDKVMQTKNDYTKGVFNGDIGFIREVSADGVKVRYSDELTADYEPNELMMLTLAYAMSVHKSQGSEYPVIVLPLVAAHHIMLQRNLLYTAVTRAKKKVVLLGSKAAVFTAVSNDRTRRRYTLLAERLAGAGGESPLLS</sequence>
<proteinExistence type="inferred from homology"/>
<dbReference type="Gene3D" id="3.40.50.300">
    <property type="entry name" value="P-loop containing nucleotide triphosphate hydrolases"/>
    <property type="match status" value="2"/>
</dbReference>
<dbReference type="Pfam" id="PF13604">
    <property type="entry name" value="AAA_30"/>
    <property type="match status" value="1"/>
</dbReference>
<dbReference type="STRING" id="546271.Selsp_0355"/>
<dbReference type="InterPro" id="IPR003593">
    <property type="entry name" value="AAA+_ATPase"/>
</dbReference>
<dbReference type="eggNOG" id="COG0507">
    <property type="taxonomic scope" value="Bacteria"/>
</dbReference>
<dbReference type="SMART" id="SM00382">
    <property type="entry name" value="AAA"/>
    <property type="match status" value="1"/>
</dbReference>
<dbReference type="OrthoDB" id="9803432at2"/>
<dbReference type="Proteomes" id="UP000011124">
    <property type="component" value="Chromosome"/>
</dbReference>
<dbReference type="AlphaFoldDB" id="C9LXY6"/>
<feature type="domain" description="Helix-hairpin-helix DNA-binding motif class 1" evidence="4">
    <location>
        <begin position="182"/>
        <end position="201"/>
    </location>
</feature>
<dbReference type="Pfam" id="PF13538">
    <property type="entry name" value="UvrD_C_2"/>
    <property type="match status" value="1"/>
</dbReference>
<gene>
    <name evidence="3" type="primary">recD2</name>
    <name evidence="6" type="ordered locus">Selsp_0355</name>
    <name evidence="7" type="ORF">SELSPUOL_02345</name>
</gene>
<dbReference type="InterPro" id="IPR027417">
    <property type="entry name" value="P-loop_NTPase"/>
</dbReference>
<dbReference type="InterPro" id="IPR050534">
    <property type="entry name" value="Coronavir_polyprotein_1ab"/>
</dbReference>
<keyword evidence="3 6" id="KW-0378">Hydrolase</keyword>
<protein>
    <recommendedName>
        <fullName evidence="3">ATP-dependent RecD2 DNA helicase</fullName>
        <ecNumber evidence="3">5.6.2.3</ecNumber>
    </recommendedName>
    <alternativeName>
        <fullName evidence="3">DNA 5'-3' helicase subunit RecD2</fullName>
    </alternativeName>
</protein>
<dbReference type="GO" id="GO:0006281">
    <property type="term" value="P:DNA repair"/>
    <property type="evidence" value="ECO:0007669"/>
    <property type="project" value="InterPro"/>
</dbReference>
<dbReference type="GO" id="GO:0003677">
    <property type="term" value="F:DNA binding"/>
    <property type="evidence" value="ECO:0007669"/>
    <property type="project" value="UniProtKB-UniRule"/>
</dbReference>
<dbReference type="GO" id="GO:0017116">
    <property type="term" value="F:single-stranded DNA helicase activity"/>
    <property type="evidence" value="ECO:0007669"/>
    <property type="project" value="TreeGrafter"/>
</dbReference>
<dbReference type="GO" id="GO:0005524">
    <property type="term" value="F:ATP binding"/>
    <property type="evidence" value="ECO:0007669"/>
    <property type="project" value="UniProtKB-UniRule"/>
</dbReference>
<evidence type="ECO:0000259" key="5">
    <source>
        <dbReference type="SMART" id="SM00382"/>
    </source>
</evidence>
<dbReference type="SUPFAM" id="SSF47781">
    <property type="entry name" value="RuvA domain 2-like"/>
    <property type="match status" value="1"/>
</dbReference>
<dbReference type="GO" id="GO:0043139">
    <property type="term" value="F:5'-3' DNA helicase activity"/>
    <property type="evidence" value="ECO:0007669"/>
    <property type="project" value="UniProtKB-UniRule"/>
</dbReference>
<evidence type="ECO:0000313" key="6">
    <source>
        <dbReference type="EMBL" id="AEB99328.1"/>
    </source>
</evidence>
<evidence type="ECO:0000256" key="1">
    <source>
        <dbReference type="ARBA" id="ARBA00022741"/>
    </source>
</evidence>
<keyword evidence="2 3" id="KW-0067">ATP-binding</keyword>
<dbReference type="InterPro" id="IPR006345">
    <property type="entry name" value="RecD2"/>
</dbReference>
<feature type="domain" description="AAA+ ATPase" evidence="5">
    <location>
        <begin position="334"/>
        <end position="534"/>
    </location>
</feature>
<dbReference type="HAMAP" id="MF_01488">
    <property type="entry name" value="RecD2"/>
    <property type="match status" value="1"/>
</dbReference>
<dbReference type="InterPro" id="IPR041451">
    <property type="entry name" value="RecD2_SH13"/>
</dbReference>
<dbReference type="EMBL" id="CP002637">
    <property type="protein sequence ID" value="AEB99328.1"/>
    <property type="molecule type" value="Genomic_DNA"/>
</dbReference>
<keyword evidence="3 7" id="KW-0347">Helicase</keyword>
<dbReference type="InterPro" id="IPR029493">
    <property type="entry name" value="RecD2-like_HHH"/>
</dbReference>
<evidence type="ECO:0000256" key="3">
    <source>
        <dbReference type="HAMAP-Rule" id="MF_01488"/>
    </source>
</evidence>
<evidence type="ECO:0000313" key="7">
    <source>
        <dbReference type="EMBL" id="EEX76180.1"/>
    </source>
</evidence>
<dbReference type="PANTHER" id="PTHR43788">
    <property type="entry name" value="DNA2/NAM7 HELICASE FAMILY MEMBER"/>
    <property type="match status" value="1"/>
</dbReference>
<keyword evidence="1 3" id="KW-0547">Nucleotide-binding</keyword>
<dbReference type="InterPro" id="IPR010994">
    <property type="entry name" value="RuvA_2-like"/>
</dbReference>
<reference evidence="7 8" key="1">
    <citation type="submission" date="2009-09" db="EMBL/GenBank/DDBJ databases">
        <authorList>
            <person name="Weinstock G."/>
            <person name="Sodergren E."/>
            <person name="Clifton S."/>
            <person name="Fulton L."/>
            <person name="Fulton B."/>
            <person name="Courtney L."/>
            <person name="Fronick C."/>
            <person name="Harrison M."/>
            <person name="Strong C."/>
            <person name="Farmer C."/>
            <person name="Delahaunty K."/>
            <person name="Markovic C."/>
            <person name="Hall O."/>
            <person name="Minx P."/>
            <person name="Tomlinson C."/>
            <person name="Mitreva M."/>
            <person name="Nelson J."/>
            <person name="Hou S."/>
            <person name="Wollam A."/>
            <person name="Pepin K.H."/>
            <person name="Johnson M."/>
            <person name="Bhonagiri V."/>
            <person name="Nash W.E."/>
            <person name="Warren W."/>
            <person name="Chinwalla A."/>
            <person name="Mardis E.R."/>
            <person name="Wilson R.K."/>
        </authorList>
    </citation>
    <scope>NUCLEOTIDE SEQUENCE [LARGE SCALE GENOMIC DNA]</scope>
    <source>
        <strain evidence="7">ATCC 35185</strain>
        <strain evidence="8">ATCC 35185 / DSM 20758 / VPI D19B-28</strain>
    </source>
</reference>
<dbReference type="KEGG" id="ssg:Selsp_0355"/>
<comment type="similarity">
    <text evidence="3">Belongs to the RecD family. RecD2 subfamily.</text>
</comment>
<dbReference type="GO" id="GO:0016787">
    <property type="term" value="F:hydrolase activity"/>
    <property type="evidence" value="ECO:0007669"/>
    <property type="project" value="UniProtKB-KW"/>
</dbReference>
<dbReference type="NCBIfam" id="TIGR01448">
    <property type="entry name" value="recD_rel"/>
    <property type="match status" value="1"/>
</dbReference>
<accession>C9LXY6</accession>
<dbReference type="InterPro" id="IPR027785">
    <property type="entry name" value="UvrD-like_helicase_C"/>
</dbReference>
<dbReference type="InterPro" id="IPR055446">
    <property type="entry name" value="RecD2_N_OB"/>
</dbReference>
<organism evidence="7 8">
    <name type="scientific">Selenomonas sputigena (strain ATCC 35185 / DSM 20758 / CCUG 44933 / VPI D19B-28)</name>
    <dbReference type="NCBI Taxonomy" id="546271"/>
    <lineage>
        <taxon>Bacteria</taxon>
        <taxon>Bacillati</taxon>
        <taxon>Bacillota</taxon>
        <taxon>Negativicutes</taxon>
        <taxon>Selenomonadales</taxon>
        <taxon>Selenomonadaceae</taxon>
        <taxon>Selenomonas</taxon>
    </lineage>
</organism>
<feature type="binding site" evidence="3">
    <location>
        <begin position="345"/>
        <end position="349"/>
    </location>
    <ligand>
        <name>ATP</name>
        <dbReference type="ChEBI" id="CHEBI:30616"/>
    </ligand>
</feature>
<evidence type="ECO:0000259" key="4">
    <source>
        <dbReference type="SMART" id="SM00278"/>
    </source>
</evidence>
<dbReference type="GO" id="GO:0009338">
    <property type="term" value="C:exodeoxyribonuclease V complex"/>
    <property type="evidence" value="ECO:0007669"/>
    <property type="project" value="TreeGrafter"/>
</dbReference>
<dbReference type="Pfam" id="PF23139">
    <property type="entry name" value="OB_YrrC"/>
    <property type="match status" value="1"/>
</dbReference>
<dbReference type="Pfam" id="PF18335">
    <property type="entry name" value="SH3_13"/>
    <property type="match status" value="1"/>
</dbReference>
<reference evidence="6 9" key="2">
    <citation type="submission" date="2011-04" db="EMBL/GenBank/DDBJ databases">
        <title>The complete genome of Selenomonas sputigena DSM 20758.</title>
        <authorList>
            <consortium name="US DOE Joint Genome Institute (JGI-PGF)"/>
            <person name="Lucas S."/>
            <person name="Copeland A."/>
            <person name="Lapidus A."/>
            <person name="Bruce D."/>
            <person name="Goodwin L."/>
            <person name="Pitluck S."/>
            <person name="Peters L."/>
            <person name="Kyrpides N."/>
            <person name="Mavromatis K."/>
            <person name="Ivanova N."/>
            <person name="Ovchinnikova G."/>
            <person name="Teshima H."/>
            <person name="Detter J.C."/>
            <person name="Tapia R."/>
            <person name="Han C."/>
            <person name="Land M."/>
            <person name="Hauser L."/>
            <person name="Markowitz V."/>
            <person name="Cheng J.-F."/>
            <person name="Hugenholtz P."/>
            <person name="Woyke T."/>
            <person name="Wu D."/>
            <person name="Gronow S."/>
            <person name="Wellnitz S."/>
            <person name="Schneider S."/>
            <person name="Klenk H.-P."/>
            <person name="Eisen J.A."/>
        </authorList>
    </citation>
    <scope>NUCLEOTIDE SEQUENCE [LARGE SCALE GENOMIC DNA]</scope>
    <source>
        <strain evidence="6">ATCC 35185</strain>
        <strain evidence="9">ATCC 35185 / DSM 20758 / VPI D19B-28</strain>
    </source>
</reference>
<dbReference type="Pfam" id="PF14490">
    <property type="entry name" value="HHH_RecD2"/>
    <property type="match status" value="1"/>
</dbReference>
<dbReference type="Gene3D" id="1.10.10.2220">
    <property type="match status" value="1"/>
</dbReference>
<evidence type="ECO:0000256" key="2">
    <source>
        <dbReference type="ARBA" id="ARBA00022840"/>
    </source>
</evidence>